<keyword evidence="9" id="KW-0328">Glycosyltransferase</keyword>
<gene>
    <name evidence="9" type="ordered locus">MLP_25810</name>
</gene>
<dbReference type="Pfam" id="PF00535">
    <property type="entry name" value="Glycos_transf_2"/>
    <property type="match status" value="1"/>
</dbReference>
<dbReference type="PANTHER" id="PTHR37316:SF3">
    <property type="entry name" value="TEICHOIC ACID GLYCEROL-PHOSPHATE TRANSFERASE"/>
    <property type="match status" value="1"/>
</dbReference>
<comment type="similarity">
    <text evidence="2">Belongs to the CDP-glycerol glycerophosphotransferase family.</text>
</comment>
<dbReference type="Proteomes" id="UP000007947">
    <property type="component" value="Chromosome"/>
</dbReference>
<keyword evidence="5" id="KW-0777">Teichoic acid biosynthesis</keyword>
<keyword evidence="4 9" id="KW-0808">Transferase</keyword>
<dbReference type="InterPro" id="IPR043148">
    <property type="entry name" value="TagF_C"/>
</dbReference>
<dbReference type="GO" id="GO:0016757">
    <property type="term" value="F:glycosyltransferase activity"/>
    <property type="evidence" value="ECO:0007669"/>
    <property type="project" value="UniProtKB-KW"/>
</dbReference>
<dbReference type="STRING" id="1032480.MLP_25810"/>
<evidence type="ECO:0000256" key="6">
    <source>
        <dbReference type="ARBA" id="ARBA00023136"/>
    </source>
</evidence>
<evidence type="ECO:0000256" key="1">
    <source>
        <dbReference type="ARBA" id="ARBA00004202"/>
    </source>
</evidence>
<dbReference type="CDD" id="cd00761">
    <property type="entry name" value="Glyco_tranf_GTA_type"/>
    <property type="match status" value="1"/>
</dbReference>
<feature type="region of interest" description="Disordered" evidence="7">
    <location>
        <begin position="773"/>
        <end position="802"/>
    </location>
</feature>
<dbReference type="InterPro" id="IPR007554">
    <property type="entry name" value="Glycerophosphate_synth"/>
</dbReference>
<feature type="domain" description="Glycosyltransferase 2-like" evidence="8">
    <location>
        <begin position="44"/>
        <end position="202"/>
    </location>
</feature>
<dbReference type="eggNOG" id="COG1887">
    <property type="taxonomic scope" value="Bacteria"/>
</dbReference>
<evidence type="ECO:0000256" key="4">
    <source>
        <dbReference type="ARBA" id="ARBA00022679"/>
    </source>
</evidence>
<dbReference type="Gene3D" id="3.40.50.12580">
    <property type="match status" value="1"/>
</dbReference>
<dbReference type="EMBL" id="AP012204">
    <property type="protein sequence ID" value="BAK35595.1"/>
    <property type="molecule type" value="Genomic_DNA"/>
</dbReference>
<evidence type="ECO:0000313" key="9">
    <source>
        <dbReference type="EMBL" id="BAK35595.1"/>
    </source>
</evidence>
<organism evidence="9 10">
    <name type="scientific">Microlunatus phosphovorus (strain ATCC 700054 / DSM 10555 / JCM 9379 / NBRC 101784 / NCIMB 13414 / VKM Ac-1990 / NM-1)</name>
    <dbReference type="NCBI Taxonomy" id="1032480"/>
    <lineage>
        <taxon>Bacteria</taxon>
        <taxon>Bacillati</taxon>
        <taxon>Actinomycetota</taxon>
        <taxon>Actinomycetes</taxon>
        <taxon>Propionibacteriales</taxon>
        <taxon>Propionibacteriaceae</taxon>
        <taxon>Microlunatus</taxon>
    </lineage>
</organism>
<keyword evidence="6" id="KW-0472">Membrane</keyword>
<keyword evidence="10" id="KW-1185">Reference proteome</keyword>
<keyword evidence="3" id="KW-1003">Cell membrane</keyword>
<dbReference type="GO" id="GO:0005886">
    <property type="term" value="C:plasma membrane"/>
    <property type="evidence" value="ECO:0007669"/>
    <property type="project" value="UniProtKB-SubCell"/>
</dbReference>
<evidence type="ECO:0000313" key="10">
    <source>
        <dbReference type="Proteomes" id="UP000007947"/>
    </source>
</evidence>
<reference evidence="9 10" key="1">
    <citation type="submission" date="2011-05" db="EMBL/GenBank/DDBJ databases">
        <title>Whole genome sequence of Microlunatus phosphovorus NM-1.</title>
        <authorList>
            <person name="Hosoyama A."/>
            <person name="Sasaki K."/>
            <person name="Harada T."/>
            <person name="Igarashi R."/>
            <person name="Kawakoshi A."/>
            <person name="Sasagawa M."/>
            <person name="Fukada J."/>
            <person name="Nakamura S."/>
            <person name="Katano Y."/>
            <person name="Hanada S."/>
            <person name="Kamagata Y."/>
            <person name="Nakamura N."/>
            <person name="Yamazaki S."/>
            <person name="Fujita N."/>
        </authorList>
    </citation>
    <scope>NUCLEOTIDE SEQUENCE [LARGE SCALE GENOMIC DNA]</scope>
    <source>
        <strain evidence="10">ATCC 700054 / DSM 10555 / JCM 9379 / NBRC 101784 / NCIMB 13414 / VKM Ac-1990 / NM-1</strain>
    </source>
</reference>
<dbReference type="HOGENOM" id="CLU_003394_1_0_11"/>
<dbReference type="PANTHER" id="PTHR37316">
    <property type="entry name" value="TEICHOIC ACID GLYCEROL-PHOSPHATE PRIMASE"/>
    <property type="match status" value="1"/>
</dbReference>
<evidence type="ECO:0000256" key="5">
    <source>
        <dbReference type="ARBA" id="ARBA00022944"/>
    </source>
</evidence>
<dbReference type="EC" id="2.7.-.-" evidence="9"/>
<dbReference type="InterPro" id="IPR029044">
    <property type="entry name" value="Nucleotide-diphossugar_trans"/>
</dbReference>
<dbReference type="GO" id="GO:0047355">
    <property type="term" value="F:CDP-glycerol glycerophosphotransferase activity"/>
    <property type="evidence" value="ECO:0007669"/>
    <property type="project" value="InterPro"/>
</dbReference>
<dbReference type="InterPro" id="IPR051612">
    <property type="entry name" value="Teichoic_Acid_Biosynth"/>
</dbReference>
<dbReference type="SUPFAM" id="SSF53448">
    <property type="entry name" value="Nucleotide-diphospho-sugar transferases"/>
    <property type="match status" value="1"/>
</dbReference>
<name>F5XGW3_MICPN</name>
<evidence type="ECO:0000256" key="3">
    <source>
        <dbReference type="ARBA" id="ARBA00022475"/>
    </source>
</evidence>
<dbReference type="EC" id="2.4.-.-" evidence="9"/>
<dbReference type="InterPro" id="IPR043149">
    <property type="entry name" value="TagF_N"/>
</dbReference>
<evidence type="ECO:0000256" key="7">
    <source>
        <dbReference type="SAM" id="MobiDB-lite"/>
    </source>
</evidence>
<protein>
    <submittedName>
        <fullName evidence="9">Putative glycosyltransferase/ glycerophosphotransferase</fullName>
        <ecNumber evidence="9">2.4.-.-</ecNumber>
        <ecNumber evidence="9">2.7.-.-</ecNumber>
    </submittedName>
</protein>
<dbReference type="SUPFAM" id="SSF53756">
    <property type="entry name" value="UDP-Glycosyltransferase/glycogen phosphorylase"/>
    <property type="match status" value="1"/>
</dbReference>
<dbReference type="RefSeq" id="WP_013863464.1">
    <property type="nucleotide sequence ID" value="NC_015635.1"/>
</dbReference>
<dbReference type="eggNOG" id="COG1216">
    <property type="taxonomic scope" value="Bacteria"/>
</dbReference>
<proteinExistence type="inferred from homology"/>
<evidence type="ECO:0000256" key="2">
    <source>
        <dbReference type="ARBA" id="ARBA00010488"/>
    </source>
</evidence>
<dbReference type="GO" id="GO:0019350">
    <property type="term" value="P:teichoic acid biosynthetic process"/>
    <property type="evidence" value="ECO:0007669"/>
    <property type="project" value="UniProtKB-KW"/>
</dbReference>
<comment type="subcellular location">
    <subcellularLocation>
        <location evidence="1">Cell membrane</location>
        <topology evidence="1">Peripheral membrane protein</topology>
    </subcellularLocation>
</comment>
<dbReference type="AlphaFoldDB" id="F5XGW3"/>
<dbReference type="OrthoDB" id="8549922at2"/>
<dbReference type="KEGG" id="mph:MLP_25810"/>
<sequence>MASTRKRVRRAFQRFSAWLPGPLVRVIRDSPLGRILPRTEPVLSVVVPVYNVEDYLGECLDSVLAQTLQRMQIILVDDGSTDGSAAIMAEYAARDRRIVIVRQANAGLGAARNAGITAARAPYLTFLDADDTVPPDAYQQMVRTLSRTGSDFAIGAVRRMRHGHRSVPSWTKNVHQVERLRVTIDQFPDAMQDVIACNRMFRTEFWRTKIGPFEEGTAYEDHVPMVTAYLRAHAFDVLTTFTYNWRIRENATSIGQQKHLASNLEDRLRVKQQALDVVMREASSEVRAAWLGRVADTDLPVFIPYALAADDDYRAVLQRAAAAFLAHFDDAALRHARPSRKISVALVAAGRWDEVDRLLEFTRLNSMQAASTVVGGRIFADLDFGRDLALRPEMYEYSDHQSAYQAVVRGIHWQADRSLQIDGWAFIGGVDLTELKPDLRFVLRRLDGSGELELTHRRRETPAATAWANQPNHRYDQGGFVLTVPVSRIVTAGPSRWQLRVRIEADGVVREGPVLQLVRTGIGDRMPSSPTISPLDDTRVVPLLDSSDGFVLTVQHGPIRANRLEVTQTGELVGSLSVLQPLPSPPTRAVLLEKENRSVCVTTPLQRDAAGQYGFRLTPPAGKGSWELRVVTESGEQHRVMWPVEAVTGRTVADRRGRLLWQRTPRGLVQAARPGRSVQATAVHLDADRLSLEVQTAGLNAAALRQAELRGDAATVRAGTVEPLGPQRWRLTFPTRIHYWNAAEPRPLVSGVYGIAIPGRRAAQSALPTVTFGEPQHDEVDDSENPDARPGRSGALITENPGADEAVIDDELHGDAREVGDRLGPGHEIWVRAGDDLLLDLPDDQLTSSHHLTVARRTRSTRLVLTVRPPLAVEERGRVSQRRLGQWYRQTTFEPADQVLFQCYRGEFATDSQLAIHQELWRRETPLELVWGVSDYSVELPAGARPVIIGSRAWYEAIGRSRYLCNNIDFDRFFDRRDYQRFLQTFHGYPFKSMGISFWRTKDFTEQLIEFECRRRNEAWTSIVVPADFCEEIYRREYRYAGEVLVTGYPRDDALVAPAAGTRERVLQRLAVPADKTVLLYAPTWRESDATGAWAARLFDELDLDRLSAALGDDYVVLLRGHNYNLRDSSPQSRHSARIIDVTRYPEINDLTIAADAAILDYSSLRFDWLITDKPMLFFVPDLEDYLASRTALFDFAPTAPGPMLQTTDEVIAAVRELEAVSAEFAEARRDCNTRFNSLNDGRATARVVDAFFDQGGRR</sequence>
<dbReference type="Pfam" id="PF04464">
    <property type="entry name" value="Glyphos_transf"/>
    <property type="match status" value="1"/>
</dbReference>
<dbReference type="Gene3D" id="3.40.50.11820">
    <property type="match status" value="1"/>
</dbReference>
<accession>F5XGW3</accession>
<evidence type="ECO:0000259" key="8">
    <source>
        <dbReference type="Pfam" id="PF00535"/>
    </source>
</evidence>
<dbReference type="InterPro" id="IPR001173">
    <property type="entry name" value="Glyco_trans_2-like"/>
</dbReference>
<dbReference type="Gene3D" id="3.90.550.10">
    <property type="entry name" value="Spore Coat Polysaccharide Biosynthesis Protein SpsA, Chain A"/>
    <property type="match status" value="1"/>
</dbReference>